<name>A0ABZ3JA92_SPOA4</name>
<keyword evidence="2" id="KW-1185">Reference proteome</keyword>
<dbReference type="EMBL" id="CP155571">
    <property type="protein sequence ID" value="XFO74965.1"/>
    <property type="molecule type" value="Genomic_DNA"/>
</dbReference>
<dbReference type="Proteomes" id="UP000216052">
    <property type="component" value="Chromosome"/>
</dbReference>
<evidence type="ECO:0000313" key="1">
    <source>
        <dbReference type="EMBL" id="XFO74965.1"/>
    </source>
</evidence>
<evidence type="ECO:0008006" key="3">
    <source>
        <dbReference type="Google" id="ProtNLM"/>
    </source>
</evidence>
<sequence>MGRSHTPGTEETIKTKLALLEFERELNEEKADS</sequence>
<gene>
    <name evidence="1" type="ORF">SPACI_050760</name>
</gene>
<organism evidence="1 2">
    <name type="scientific">Sporomusa acidovorans (strain ATCC 49682 / DSM 3132 / Mol)</name>
    <dbReference type="NCBI Taxonomy" id="1123286"/>
    <lineage>
        <taxon>Bacteria</taxon>
        <taxon>Bacillati</taxon>
        <taxon>Bacillota</taxon>
        <taxon>Negativicutes</taxon>
        <taxon>Selenomonadales</taxon>
        <taxon>Sporomusaceae</taxon>
        <taxon>Sporomusa</taxon>
    </lineage>
</organism>
<evidence type="ECO:0000313" key="2">
    <source>
        <dbReference type="Proteomes" id="UP000216052"/>
    </source>
</evidence>
<proteinExistence type="predicted"/>
<protein>
    <recommendedName>
        <fullName evidence="3">Transposase</fullName>
    </recommendedName>
</protein>
<reference evidence="1" key="1">
    <citation type="submission" date="2024-05" db="EMBL/GenBank/DDBJ databases">
        <title>Isolation and characterization of Sporomusa carbonis sp. nov., a carboxydotrophic hydrogenogen in the genus of Sporomusa isolated from a charcoal burning pile.</title>
        <authorList>
            <person name="Boeer T."/>
            <person name="Rosenbaum F."/>
            <person name="Eysell L."/>
            <person name="Mueller V."/>
            <person name="Daniel R."/>
            <person name="Poehlein A."/>
        </authorList>
    </citation>
    <scope>NUCLEOTIDE SEQUENCE [LARGE SCALE GENOMIC DNA]</scope>
    <source>
        <strain evidence="1">DSM 3132</strain>
    </source>
</reference>
<accession>A0ABZ3JA92</accession>